<proteinExistence type="predicted"/>
<sequence>MFSSFCCFLFSCHVLIRGNLKSFRRDLTGRLIICTTEFSFITVSGGGYSWPFWRKFSSEPNFRVSPFLFMPEGPLASAVSFCILWPIKNVEKGNECVPDYLFGIGEDEQRSARFTATPEKYFIRHLIQRMQKSYGQVTKWMRI</sequence>
<keyword evidence="2" id="KW-1185">Reference proteome</keyword>
<reference evidence="1 2" key="1">
    <citation type="journal article" date="2018" name="Nat. Genet.">
        <title>The Rosa genome provides new insights in the design of modern roses.</title>
        <authorList>
            <person name="Bendahmane M."/>
        </authorList>
    </citation>
    <scope>NUCLEOTIDE SEQUENCE [LARGE SCALE GENOMIC DNA]</scope>
    <source>
        <strain evidence="2">cv. Old Blush</strain>
    </source>
</reference>
<name>A0A2P6RKP9_ROSCH</name>
<dbReference type="Gramene" id="PRQ47009">
    <property type="protein sequence ID" value="PRQ47009"/>
    <property type="gene ID" value="RchiOBHm_Chr2g0095101"/>
</dbReference>
<dbReference type="EMBL" id="PDCK01000040">
    <property type="protein sequence ID" value="PRQ47009.1"/>
    <property type="molecule type" value="Genomic_DNA"/>
</dbReference>
<accession>A0A2P6RKP9</accession>
<dbReference type="GO" id="GO:0005737">
    <property type="term" value="C:cytoplasm"/>
    <property type="evidence" value="ECO:0007669"/>
    <property type="project" value="TreeGrafter"/>
</dbReference>
<dbReference type="PANTHER" id="PTHR46088:SF1">
    <property type="entry name" value="TUBULIN--TYROSINE LIGASE-LIKE PROTEIN 12"/>
    <property type="match status" value="1"/>
</dbReference>
<dbReference type="STRING" id="74649.A0A2P6RKP9"/>
<dbReference type="PANTHER" id="PTHR46088">
    <property type="entry name" value="TUBULIN--TYROSINE LIGASE-LIKE PROTEIN 12"/>
    <property type="match status" value="1"/>
</dbReference>
<gene>
    <name evidence="1" type="ORF">RchiOBHm_Chr2g0095101</name>
</gene>
<evidence type="ECO:0000313" key="2">
    <source>
        <dbReference type="Proteomes" id="UP000238479"/>
    </source>
</evidence>
<organism evidence="1 2">
    <name type="scientific">Rosa chinensis</name>
    <name type="common">China rose</name>
    <dbReference type="NCBI Taxonomy" id="74649"/>
    <lineage>
        <taxon>Eukaryota</taxon>
        <taxon>Viridiplantae</taxon>
        <taxon>Streptophyta</taxon>
        <taxon>Embryophyta</taxon>
        <taxon>Tracheophyta</taxon>
        <taxon>Spermatophyta</taxon>
        <taxon>Magnoliopsida</taxon>
        <taxon>eudicotyledons</taxon>
        <taxon>Gunneridae</taxon>
        <taxon>Pentapetalae</taxon>
        <taxon>rosids</taxon>
        <taxon>fabids</taxon>
        <taxon>Rosales</taxon>
        <taxon>Rosaceae</taxon>
        <taxon>Rosoideae</taxon>
        <taxon>Rosoideae incertae sedis</taxon>
        <taxon>Rosa</taxon>
    </lineage>
</organism>
<dbReference type="Proteomes" id="UP000238479">
    <property type="component" value="Chromosome 2"/>
</dbReference>
<protein>
    <submittedName>
        <fullName evidence="1">Uncharacterized protein</fullName>
    </submittedName>
</protein>
<comment type="caution">
    <text evidence="1">The sequence shown here is derived from an EMBL/GenBank/DDBJ whole genome shotgun (WGS) entry which is preliminary data.</text>
</comment>
<dbReference type="AlphaFoldDB" id="A0A2P6RKP9"/>
<evidence type="ECO:0000313" key="1">
    <source>
        <dbReference type="EMBL" id="PRQ47009.1"/>
    </source>
</evidence>
<dbReference type="InterPro" id="IPR027749">
    <property type="entry name" value="TTLL12"/>
</dbReference>